<feature type="compositionally biased region" description="Basic residues" evidence="1">
    <location>
        <begin position="59"/>
        <end position="74"/>
    </location>
</feature>
<accession>A0ABP4AYU1</accession>
<organism evidence="2 3">
    <name type="scientific">Nonomuraea longicatena</name>
    <dbReference type="NCBI Taxonomy" id="83682"/>
    <lineage>
        <taxon>Bacteria</taxon>
        <taxon>Bacillati</taxon>
        <taxon>Actinomycetota</taxon>
        <taxon>Actinomycetes</taxon>
        <taxon>Streptosporangiales</taxon>
        <taxon>Streptosporangiaceae</taxon>
        <taxon>Nonomuraea</taxon>
    </lineage>
</organism>
<sequence length="82" mass="8707">MVEGVADELADAVRGGEARVAPVARHQPQPRRGGHLHHRGAVAEQGEVGGDGLADRTGRRVRHQPPARGLRQRGRGTLPAVD</sequence>
<reference evidence="3" key="1">
    <citation type="journal article" date="2019" name="Int. J. Syst. Evol. Microbiol.">
        <title>The Global Catalogue of Microorganisms (GCM) 10K type strain sequencing project: providing services to taxonomists for standard genome sequencing and annotation.</title>
        <authorList>
            <consortium name="The Broad Institute Genomics Platform"/>
            <consortium name="The Broad Institute Genome Sequencing Center for Infectious Disease"/>
            <person name="Wu L."/>
            <person name="Ma J."/>
        </authorList>
    </citation>
    <scope>NUCLEOTIDE SEQUENCE [LARGE SCALE GENOMIC DNA]</scope>
    <source>
        <strain evidence="3">JCM 11136</strain>
    </source>
</reference>
<protein>
    <submittedName>
        <fullName evidence="2">Uncharacterized protein</fullName>
    </submittedName>
</protein>
<evidence type="ECO:0000313" key="3">
    <source>
        <dbReference type="Proteomes" id="UP001501578"/>
    </source>
</evidence>
<evidence type="ECO:0000313" key="2">
    <source>
        <dbReference type="EMBL" id="GAA0941637.1"/>
    </source>
</evidence>
<feature type="region of interest" description="Disordered" evidence="1">
    <location>
        <begin position="1"/>
        <end position="82"/>
    </location>
</feature>
<dbReference type="Proteomes" id="UP001501578">
    <property type="component" value="Unassembled WGS sequence"/>
</dbReference>
<proteinExistence type="predicted"/>
<feature type="compositionally biased region" description="Acidic residues" evidence="1">
    <location>
        <begin position="1"/>
        <end position="10"/>
    </location>
</feature>
<gene>
    <name evidence="2" type="ORF">GCM10009560_53720</name>
</gene>
<feature type="compositionally biased region" description="Basic residues" evidence="1">
    <location>
        <begin position="28"/>
        <end position="40"/>
    </location>
</feature>
<evidence type="ECO:0000256" key="1">
    <source>
        <dbReference type="SAM" id="MobiDB-lite"/>
    </source>
</evidence>
<comment type="caution">
    <text evidence="2">The sequence shown here is derived from an EMBL/GenBank/DDBJ whole genome shotgun (WGS) entry which is preliminary data.</text>
</comment>
<dbReference type="EMBL" id="BAAAHQ010000031">
    <property type="protein sequence ID" value="GAA0941637.1"/>
    <property type="molecule type" value="Genomic_DNA"/>
</dbReference>
<name>A0ABP4AYU1_9ACTN</name>
<keyword evidence="3" id="KW-1185">Reference proteome</keyword>